<dbReference type="InterPro" id="IPR008978">
    <property type="entry name" value="HSP20-like_chaperone"/>
</dbReference>
<accession>A0A9J2PX74</accession>
<comment type="similarity">
    <text evidence="2 3">Belongs to the small heat shock protein (HSP20) family.</text>
</comment>
<evidence type="ECO:0000256" key="3">
    <source>
        <dbReference type="RuleBase" id="RU003616"/>
    </source>
</evidence>
<name>A0A9J2PX74_ASCLU</name>
<evidence type="ECO:0000313" key="6">
    <source>
        <dbReference type="Proteomes" id="UP000036681"/>
    </source>
</evidence>
<dbReference type="GO" id="GO:0005737">
    <property type="term" value="C:cytoplasm"/>
    <property type="evidence" value="ECO:0007669"/>
    <property type="project" value="TreeGrafter"/>
</dbReference>
<dbReference type="WBParaSite" id="ALUE_0001396801-mRNA-1">
    <property type="protein sequence ID" value="ALUE_0001396801-mRNA-1"/>
    <property type="gene ID" value="ALUE_0001396801"/>
</dbReference>
<dbReference type="SUPFAM" id="SSF49764">
    <property type="entry name" value="HSP20-like chaperones"/>
    <property type="match status" value="1"/>
</dbReference>
<dbReference type="Pfam" id="PF00011">
    <property type="entry name" value="HSP20"/>
    <property type="match status" value="1"/>
</dbReference>
<dbReference type="Gene3D" id="2.60.40.790">
    <property type="match status" value="1"/>
</dbReference>
<dbReference type="PANTHER" id="PTHR45640:SF13">
    <property type="entry name" value="HEAT SHOCK PROTEIN 22-RELATED"/>
    <property type="match status" value="1"/>
</dbReference>
<proteinExistence type="inferred from homology"/>
<evidence type="ECO:0000256" key="4">
    <source>
        <dbReference type="SAM" id="MobiDB-lite"/>
    </source>
</evidence>
<feature type="compositionally biased region" description="Basic and acidic residues" evidence="4">
    <location>
        <begin position="199"/>
        <end position="211"/>
    </location>
</feature>
<evidence type="ECO:0000313" key="7">
    <source>
        <dbReference type="WBParaSite" id="ALUE_0001396801-mRNA-1"/>
    </source>
</evidence>
<keyword evidence="1" id="KW-0346">Stress response</keyword>
<sequence length="211" mass="24561">MLVECSRGFPEERLCSRNLNVTMLRQALLRGAQCGRLMTTKVPFSMAQRGYSIVPWSPFSSNPFRSLERQIREMEEYFDRAFPSRGWAADFFPIREREHPTLAEFYRLKNPIIEEDGVKKFMLEFDVRRFKPEEVCVTTNAKDNTLTIEAKHKDENSKYEFSRKMTLPAGVVPKELTCRFTSDGVLEVKAPYNPPPEAESIKETEIKVKHE</sequence>
<feature type="domain" description="SHSP" evidence="5">
    <location>
        <begin position="103"/>
        <end position="209"/>
    </location>
</feature>
<dbReference type="Proteomes" id="UP000036681">
    <property type="component" value="Unplaced"/>
</dbReference>
<evidence type="ECO:0000259" key="5">
    <source>
        <dbReference type="PROSITE" id="PS01031"/>
    </source>
</evidence>
<dbReference type="GO" id="GO:0051082">
    <property type="term" value="F:unfolded protein binding"/>
    <property type="evidence" value="ECO:0007669"/>
    <property type="project" value="TreeGrafter"/>
</dbReference>
<dbReference type="GO" id="GO:0005634">
    <property type="term" value="C:nucleus"/>
    <property type="evidence" value="ECO:0007669"/>
    <property type="project" value="TreeGrafter"/>
</dbReference>
<feature type="region of interest" description="Disordered" evidence="4">
    <location>
        <begin position="191"/>
        <end position="211"/>
    </location>
</feature>
<dbReference type="GO" id="GO:0009408">
    <property type="term" value="P:response to heat"/>
    <property type="evidence" value="ECO:0007669"/>
    <property type="project" value="TreeGrafter"/>
</dbReference>
<dbReference type="AlphaFoldDB" id="A0A9J2PX74"/>
<dbReference type="InterPro" id="IPR002068">
    <property type="entry name" value="A-crystallin/Hsp20_dom"/>
</dbReference>
<keyword evidence="6" id="KW-1185">Reference proteome</keyword>
<organism evidence="6 7">
    <name type="scientific">Ascaris lumbricoides</name>
    <name type="common">Giant roundworm</name>
    <dbReference type="NCBI Taxonomy" id="6252"/>
    <lineage>
        <taxon>Eukaryota</taxon>
        <taxon>Metazoa</taxon>
        <taxon>Ecdysozoa</taxon>
        <taxon>Nematoda</taxon>
        <taxon>Chromadorea</taxon>
        <taxon>Rhabditida</taxon>
        <taxon>Spirurina</taxon>
        <taxon>Ascaridomorpha</taxon>
        <taxon>Ascaridoidea</taxon>
        <taxon>Ascarididae</taxon>
        <taxon>Ascaris</taxon>
    </lineage>
</organism>
<dbReference type="InterPro" id="IPR001436">
    <property type="entry name" value="Alpha-crystallin/sHSP_animal"/>
</dbReference>
<reference evidence="7" key="1">
    <citation type="submission" date="2023-03" db="UniProtKB">
        <authorList>
            <consortium name="WormBaseParasite"/>
        </authorList>
    </citation>
    <scope>IDENTIFICATION</scope>
</reference>
<dbReference type="PROSITE" id="PS01031">
    <property type="entry name" value="SHSP"/>
    <property type="match status" value="1"/>
</dbReference>
<protein>
    <submittedName>
        <fullName evidence="7">SHSP domain-containing protein</fullName>
    </submittedName>
</protein>
<evidence type="ECO:0000256" key="2">
    <source>
        <dbReference type="PROSITE-ProRule" id="PRU00285"/>
    </source>
</evidence>
<evidence type="ECO:0000256" key="1">
    <source>
        <dbReference type="ARBA" id="ARBA00023016"/>
    </source>
</evidence>
<dbReference type="CDD" id="cd06526">
    <property type="entry name" value="metazoan_ACD"/>
    <property type="match status" value="1"/>
</dbReference>
<dbReference type="GO" id="GO:0042026">
    <property type="term" value="P:protein refolding"/>
    <property type="evidence" value="ECO:0007669"/>
    <property type="project" value="TreeGrafter"/>
</dbReference>
<dbReference type="PANTHER" id="PTHR45640">
    <property type="entry name" value="HEAT SHOCK PROTEIN HSP-12.2-RELATED"/>
    <property type="match status" value="1"/>
</dbReference>